<organism evidence="1 2">
    <name type="scientific">Winogradskyella luteola</name>
    <dbReference type="NCBI Taxonomy" id="2828330"/>
    <lineage>
        <taxon>Bacteria</taxon>
        <taxon>Pseudomonadati</taxon>
        <taxon>Bacteroidota</taxon>
        <taxon>Flavobacteriia</taxon>
        <taxon>Flavobacteriales</taxon>
        <taxon>Flavobacteriaceae</taxon>
        <taxon>Winogradskyella</taxon>
    </lineage>
</organism>
<sequence>MERRQIEDFIYSRLPEKLKSLTDDFKDREKDIVLLSSLGVLSNCLPNIYGVYDGDEISTNLYVMIIAPPASGKGVMNYARLLIEPIHDKIYQESKNEYLACESENKGKKNDKEDCPDIMVKILPANISTSEMYSYMGSSNHGLLIMESEADTMSNMLRNDWSNYSDVLRRAYHHEPISISRKLEKVFEDIKEPKLSMVISGTPDQLQPLIKSKENGLFSRFIIYNFDELSDFKNVFDQNTRNHKTGFKKLGTEIFELYSKLQSLEKPIEFTFTEAQQQKFLDRIRPIRTNIIQTHSEGFVSNLHRHGLILFRIAMILTAIRNMENLPNLENVECSDTDFMVSLKLMQTLLSHSQFTYNSIDNGGLSMQDDEILSELGMSFTTKQAYKAGEKYNVTQRTMFDKLQQWHRKRVIRRIKKGQYKLL</sequence>
<name>A0A9X1JRQ1_9FLAO</name>
<evidence type="ECO:0000313" key="1">
    <source>
        <dbReference type="EMBL" id="MBV7270143.1"/>
    </source>
</evidence>
<accession>A0A9X1JRQ1</accession>
<dbReference type="Proteomes" id="UP001138894">
    <property type="component" value="Unassembled WGS sequence"/>
</dbReference>
<comment type="caution">
    <text evidence="1">The sequence shown here is derived from an EMBL/GenBank/DDBJ whole genome shotgun (WGS) entry which is preliminary data.</text>
</comment>
<protein>
    <submittedName>
        <fullName evidence="1">DUF3987 domain-containing protein</fullName>
    </submittedName>
</protein>
<keyword evidence="2" id="KW-1185">Reference proteome</keyword>
<reference evidence="1" key="1">
    <citation type="submission" date="2021-04" db="EMBL/GenBank/DDBJ databases">
        <authorList>
            <person name="Pira H."/>
            <person name="Risdian C."/>
            <person name="Wink J."/>
        </authorList>
    </citation>
    <scope>NUCLEOTIDE SEQUENCE</scope>
    <source>
        <strain evidence="1">WHY3</strain>
    </source>
</reference>
<evidence type="ECO:0000313" key="2">
    <source>
        <dbReference type="Proteomes" id="UP001138894"/>
    </source>
</evidence>
<dbReference type="Pfam" id="PF13148">
    <property type="entry name" value="DUF3987"/>
    <property type="match status" value="1"/>
</dbReference>
<dbReference type="InterPro" id="IPR025048">
    <property type="entry name" value="DUF3987"/>
</dbReference>
<dbReference type="AlphaFoldDB" id="A0A9X1JRQ1"/>
<dbReference type="RefSeq" id="WP_218547137.1">
    <property type="nucleotide sequence ID" value="NZ_JAGSPD010000011.1"/>
</dbReference>
<gene>
    <name evidence="1" type="ORF">KCG49_13175</name>
</gene>
<proteinExistence type="predicted"/>
<dbReference type="EMBL" id="JAGSPD010000011">
    <property type="protein sequence ID" value="MBV7270143.1"/>
    <property type="molecule type" value="Genomic_DNA"/>
</dbReference>